<keyword evidence="2" id="KW-1185">Reference proteome</keyword>
<accession>A0AAI8AA78</accession>
<sequence length="47" mass="5320">MLSVMHEQEALNTLQDLLNDSNIYIKATAVLSLDLIYIVPKFNISNI</sequence>
<protein>
    <recommendedName>
        <fullName evidence="3">HEAT repeats family protein</fullName>
    </recommendedName>
</protein>
<evidence type="ECO:0008006" key="3">
    <source>
        <dbReference type="Google" id="ProtNLM"/>
    </source>
</evidence>
<dbReference type="AlphaFoldDB" id="A0AAI8AA78"/>
<name>A0AAI8AA78_RICR3</name>
<organism evidence="1 2">
    <name type="scientific">Rickettsia rhipicephali (strain 3-7-female6-CWPP)</name>
    <dbReference type="NCBI Taxonomy" id="1105113"/>
    <lineage>
        <taxon>Bacteria</taxon>
        <taxon>Pseudomonadati</taxon>
        <taxon>Pseudomonadota</taxon>
        <taxon>Alphaproteobacteria</taxon>
        <taxon>Rickettsiales</taxon>
        <taxon>Rickettsiaceae</taxon>
        <taxon>Rickettsieae</taxon>
        <taxon>Rickettsia</taxon>
        <taxon>spotted fever group</taxon>
    </lineage>
</organism>
<reference evidence="2" key="1">
    <citation type="submission" date="2012-02" db="EMBL/GenBank/DDBJ databases">
        <title>Complete genome sequence of Rickettsia rhipicephali strain 3-7-female6-CWPP.</title>
        <authorList>
            <person name="Johnson S.L."/>
            <person name="Munk A.C."/>
            <person name="Han S."/>
            <person name="Bruce D.C."/>
            <person name="Dasch G.A."/>
        </authorList>
    </citation>
    <scope>NUCLEOTIDE SEQUENCE [LARGE SCALE GENOMIC DNA]</scope>
    <source>
        <strain evidence="2">3-7-female6-CWPP</strain>
    </source>
</reference>
<dbReference type="RefSeq" id="WP_014408755.1">
    <property type="nucleotide sequence ID" value="NC_017042.1"/>
</dbReference>
<proteinExistence type="predicted"/>
<evidence type="ECO:0000313" key="2">
    <source>
        <dbReference type="Proteomes" id="UP000008006"/>
    </source>
</evidence>
<dbReference type="KEGG" id="rre:MCC_05095"/>
<dbReference type="EMBL" id="CP003342">
    <property type="protein sequence ID" value="AFC72546.1"/>
    <property type="molecule type" value="Genomic_DNA"/>
</dbReference>
<gene>
    <name evidence="1" type="ordered locus">MCC_05095</name>
</gene>
<evidence type="ECO:0000313" key="1">
    <source>
        <dbReference type="EMBL" id="AFC72546.1"/>
    </source>
</evidence>
<dbReference type="Proteomes" id="UP000008006">
    <property type="component" value="Chromosome"/>
</dbReference>